<dbReference type="EMBL" id="JACVVK020000056">
    <property type="protein sequence ID" value="KAK7497652.1"/>
    <property type="molecule type" value="Genomic_DNA"/>
</dbReference>
<proteinExistence type="predicted"/>
<evidence type="ECO:0000313" key="1">
    <source>
        <dbReference type="EMBL" id="KAK7497652.1"/>
    </source>
</evidence>
<reference evidence="1 2" key="1">
    <citation type="journal article" date="2023" name="Sci. Data">
        <title>Genome assembly of the Korean intertidal mud-creeper Batillaria attramentaria.</title>
        <authorList>
            <person name="Patra A.K."/>
            <person name="Ho P.T."/>
            <person name="Jun S."/>
            <person name="Lee S.J."/>
            <person name="Kim Y."/>
            <person name="Won Y.J."/>
        </authorList>
    </citation>
    <scope>NUCLEOTIDE SEQUENCE [LARGE SCALE GENOMIC DNA]</scope>
    <source>
        <strain evidence="1">Wonlab-2016</strain>
    </source>
</reference>
<organism evidence="1 2">
    <name type="scientific">Batillaria attramentaria</name>
    <dbReference type="NCBI Taxonomy" id="370345"/>
    <lineage>
        <taxon>Eukaryota</taxon>
        <taxon>Metazoa</taxon>
        <taxon>Spiralia</taxon>
        <taxon>Lophotrochozoa</taxon>
        <taxon>Mollusca</taxon>
        <taxon>Gastropoda</taxon>
        <taxon>Caenogastropoda</taxon>
        <taxon>Sorbeoconcha</taxon>
        <taxon>Cerithioidea</taxon>
        <taxon>Batillariidae</taxon>
        <taxon>Batillaria</taxon>
    </lineage>
</organism>
<protein>
    <submittedName>
        <fullName evidence="1">Uncharacterized protein</fullName>
    </submittedName>
</protein>
<evidence type="ECO:0000313" key="2">
    <source>
        <dbReference type="Proteomes" id="UP001519460"/>
    </source>
</evidence>
<name>A0ABD0LF25_9CAEN</name>
<gene>
    <name evidence="1" type="ORF">BaRGS_00011047</name>
</gene>
<comment type="caution">
    <text evidence="1">The sequence shown here is derived from an EMBL/GenBank/DDBJ whole genome shotgun (WGS) entry which is preliminary data.</text>
</comment>
<accession>A0ABD0LF25</accession>
<keyword evidence="2" id="KW-1185">Reference proteome</keyword>
<sequence length="399" mass="44569">MIHITIVPVTEAAVDLASPAVFNYNFYISTNPEVVNAGIHDEAAAKHHWLQHGIGMGLQASGNFHSMQYLARYKDIRDSLGAHSYQQAVEHYLTNGIHEHRLGYVEGGFEGRWTVSDSKHQLHVSASNRMGAAVDSVVWNNKEFINAWDHGRELQMAMNFSPNGECFNPTEAGGRDDFQAATTHTVIKSVLAHGNTLETTVHPAFWLRPHAREAGHGNKVCHNGTLAMNTDPTYRHPFSKVVTLSCPGVTTPCITYESTFTIAGHIPDYTTLQMEAPTGYMTREFTKYQSVAPRTGHMTHLSNRLPLVMSTQDDHYAMGIYAPPDQDTDLYQYYGTFNFSHLRYPAASSNKWNVVYRKHTFASGSTHVQQYRAYICVGTVHDVQGCINSLLKTHENLIG</sequence>
<dbReference type="AlphaFoldDB" id="A0ABD0LF25"/>
<dbReference type="Proteomes" id="UP001519460">
    <property type="component" value="Unassembled WGS sequence"/>
</dbReference>